<name>A0A5J4TD78_9EUKA</name>
<evidence type="ECO:0000256" key="1">
    <source>
        <dbReference type="SAM" id="MobiDB-lite"/>
    </source>
</evidence>
<proteinExistence type="predicted"/>
<dbReference type="AlphaFoldDB" id="A0A5J4TD78"/>
<feature type="non-terminal residue" evidence="2">
    <location>
        <position position="1"/>
    </location>
</feature>
<comment type="caution">
    <text evidence="2">The sequence shown here is derived from an EMBL/GenBank/DDBJ whole genome shotgun (WGS) entry which is preliminary data.</text>
</comment>
<sequence length="395" mass="43629">DVVTAYNKFHTDKPIIRPEDKADDELTQVSAAGGDGSLSSYSFNFIENETEISSICFLPTLSPKTIPQTQDIPAAQMFRSSSRVGLGKKNKAKKDRTMKSESLFTEGFLQNMQFGDDYSSGERRISKVGSMRAKIVAPPPMILITFAKHCALFTIDGALLGSYGVPLFPQQPPVNLLDVKVIQTYYDSFYQQGSSNSLMGLTLRSFSGTSTGPSVFRPYIDVYDGLIPLIPAQSQPFQVGGKLRERMHQLRKKGGNFGISAQVERQLNMSMQSSQNATMISQTGTPSYNKTSQMLPSTPMQPQTDRNKEDNSTTLQGRQSDKIDLTIQTQNKLRNTENMQSSQTLVSRTPNKMLDSGMQMPSIQMPQSNDGDYIPTGLQATQKGITVQTHLMTPT</sequence>
<feature type="non-terminal residue" evidence="2">
    <location>
        <position position="395"/>
    </location>
</feature>
<evidence type="ECO:0000313" key="3">
    <source>
        <dbReference type="Proteomes" id="UP000324800"/>
    </source>
</evidence>
<dbReference type="Proteomes" id="UP000324800">
    <property type="component" value="Unassembled WGS sequence"/>
</dbReference>
<reference evidence="2 3" key="1">
    <citation type="submission" date="2019-03" db="EMBL/GenBank/DDBJ databases">
        <title>Single cell metagenomics reveals metabolic interactions within the superorganism composed of flagellate Streblomastix strix and complex community of Bacteroidetes bacteria on its surface.</title>
        <authorList>
            <person name="Treitli S.C."/>
            <person name="Kolisko M."/>
            <person name="Husnik F."/>
            <person name="Keeling P."/>
            <person name="Hampl V."/>
        </authorList>
    </citation>
    <scope>NUCLEOTIDE SEQUENCE [LARGE SCALE GENOMIC DNA]</scope>
    <source>
        <strain evidence="2">ST1C</strain>
    </source>
</reference>
<feature type="region of interest" description="Disordered" evidence="1">
    <location>
        <begin position="271"/>
        <end position="325"/>
    </location>
</feature>
<feature type="compositionally biased region" description="Polar residues" evidence="1">
    <location>
        <begin position="271"/>
        <end position="304"/>
    </location>
</feature>
<protein>
    <submittedName>
        <fullName evidence="2">Uncharacterized protein</fullName>
    </submittedName>
</protein>
<evidence type="ECO:0000313" key="2">
    <source>
        <dbReference type="EMBL" id="KAA6356188.1"/>
    </source>
</evidence>
<organism evidence="2 3">
    <name type="scientific">Streblomastix strix</name>
    <dbReference type="NCBI Taxonomy" id="222440"/>
    <lineage>
        <taxon>Eukaryota</taxon>
        <taxon>Metamonada</taxon>
        <taxon>Preaxostyla</taxon>
        <taxon>Oxymonadida</taxon>
        <taxon>Streblomastigidae</taxon>
        <taxon>Streblomastix</taxon>
    </lineage>
</organism>
<accession>A0A5J4TD78</accession>
<gene>
    <name evidence="2" type="ORF">EZS28_048285</name>
</gene>
<dbReference type="EMBL" id="SNRW01033397">
    <property type="protein sequence ID" value="KAA6356188.1"/>
    <property type="molecule type" value="Genomic_DNA"/>
</dbReference>